<feature type="binding site" evidence="8">
    <location>
        <position position="129"/>
    </location>
    <ligand>
        <name>Zn(2+)</name>
        <dbReference type="ChEBI" id="CHEBI:29105"/>
    </ligand>
</feature>
<sequence>MENMVASSASSALSVRNPELRKDRINNRWVIFSPARSKRPSDLKSKSPATNPNPKQECPFCVGHEHECAPEIFRVPPDSKSDWKIRVIENLYPALSRRIEPDPSSDDLDRCLVLNGFGFHDVVIESPTHPVHMPDLSASEVGDVLLAYKKRILQLASVDSIKYVQVFKNHGVTAGASMSHSHSQMIALPIIPPSISLRLEAMKEYFDQTGKCVLCEVPSEELLVDESTHFISVVPFAATYAFEIWIVPRNHSSHFHHIDSEKAVDLGGLLKLMLRKVSLQLNNPPFNFMIHTSPLQIKESQLPCSHWFLQIVPQLTVVGGFEVGTSCYINSVFPEDAAHVLREVSVDKKEQLC</sequence>
<feature type="active site" description="Tele-UMP-histidine intermediate" evidence="7">
    <location>
        <position position="182"/>
    </location>
</feature>
<evidence type="ECO:0000256" key="5">
    <source>
        <dbReference type="ARBA" id="ARBA00022833"/>
    </source>
</evidence>
<feature type="domain" description="Galactose-1-phosphate uridyl transferase N-terminal" evidence="10">
    <location>
        <begin position="18"/>
        <end position="192"/>
    </location>
</feature>
<dbReference type="GO" id="GO:0008270">
    <property type="term" value="F:zinc ion binding"/>
    <property type="evidence" value="ECO:0007669"/>
    <property type="project" value="InterPro"/>
</dbReference>
<dbReference type="InterPro" id="IPR053177">
    <property type="entry name" value="ADP-glucose_phosphorylase"/>
</dbReference>
<keyword evidence="5 8" id="KW-0862">Zinc</keyword>
<reference evidence="12" key="1">
    <citation type="submission" date="2023-05" db="EMBL/GenBank/DDBJ databases">
        <title>Nepenthes gracilis genome sequencing.</title>
        <authorList>
            <person name="Fukushima K."/>
        </authorList>
    </citation>
    <scope>NUCLEOTIDE SEQUENCE</scope>
    <source>
        <strain evidence="12">SING2019-196</strain>
    </source>
</reference>
<evidence type="ECO:0000313" key="12">
    <source>
        <dbReference type="EMBL" id="GMH03037.1"/>
    </source>
</evidence>
<dbReference type="InterPro" id="IPR005849">
    <property type="entry name" value="GalP_Utransf_N"/>
</dbReference>
<comment type="similarity">
    <text evidence="1">Belongs to the galactose-1-phosphate uridylyltransferase type 1 family.</text>
</comment>
<evidence type="ECO:0000313" key="13">
    <source>
        <dbReference type="Proteomes" id="UP001279734"/>
    </source>
</evidence>
<dbReference type="InterPro" id="IPR001937">
    <property type="entry name" value="GalP_UDPtransf1"/>
</dbReference>
<dbReference type="InterPro" id="IPR005850">
    <property type="entry name" value="GalP_Utransf_C"/>
</dbReference>
<comment type="cofactor">
    <cofactor evidence="8">
        <name>Zn(2+)</name>
        <dbReference type="ChEBI" id="CHEBI:29105"/>
    </cofactor>
    <text evidence="8">Binds 1 zinc ion per subunit.</text>
</comment>
<feature type="binding site" evidence="8">
    <location>
        <position position="58"/>
    </location>
    <ligand>
        <name>Zn(2+)</name>
        <dbReference type="ChEBI" id="CHEBI:29105"/>
    </ligand>
</feature>
<evidence type="ECO:0000256" key="4">
    <source>
        <dbReference type="ARBA" id="ARBA00022723"/>
    </source>
</evidence>
<proteinExistence type="inferred from homology"/>
<dbReference type="EMBL" id="BSYO01000004">
    <property type="protein sequence ID" value="GMH03037.1"/>
    <property type="molecule type" value="Genomic_DNA"/>
</dbReference>
<dbReference type="Gene3D" id="3.30.428.10">
    <property type="entry name" value="HIT-like"/>
    <property type="match status" value="2"/>
</dbReference>
<evidence type="ECO:0000256" key="8">
    <source>
        <dbReference type="PIRSR" id="PIRSR000808-3"/>
    </source>
</evidence>
<dbReference type="Pfam" id="PF02744">
    <property type="entry name" value="GalP_UDP_tr_C"/>
    <property type="match status" value="1"/>
</dbReference>
<evidence type="ECO:0000256" key="1">
    <source>
        <dbReference type="ARBA" id="ARBA00010951"/>
    </source>
</evidence>
<dbReference type="GO" id="GO:0008108">
    <property type="term" value="F:UDP-glucose:hexose-1-phosphate uridylyltransferase activity"/>
    <property type="evidence" value="ECO:0007669"/>
    <property type="project" value="InterPro"/>
</dbReference>
<keyword evidence="6" id="KW-0119">Carbohydrate metabolism</keyword>
<evidence type="ECO:0000259" key="11">
    <source>
        <dbReference type="Pfam" id="PF02744"/>
    </source>
</evidence>
<keyword evidence="3" id="KW-0548">Nucleotidyltransferase</keyword>
<feature type="domain" description="Galactose-1-phosphate uridyl transferase C-terminal" evidence="11">
    <location>
        <begin position="202"/>
        <end position="345"/>
    </location>
</feature>
<keyword evidence="2" id="KW-0808">Transferase</keyword>
<protein>
    <recommendedName>
        <fullName evidence="14">UDP-glucose--hexose-1-phosphate uridylyltransferase</fullName>
    </recommendedName>
</protein>
<keyword evidence="4 8" id="KW-0479">Metal-binding</keyword>
<evidence type="ECO:0000256" key="9">
    <source>
        <dbReference type="SAM" id="MobiDB-lite"/>
    </source>
</evidence>
<feature type="binding site" evidence="8">
    <location>
        <position position="180"/>
    </location>
    <ligand>
        <name>Zn(2+)</name>
        <dbReference type="ChEBI" id="CHEBI:29105"/>
    </ligand>
</feature>
<accession>A0AAD3S2B6</accession>
<evidence type="ECO:0000259" key="10">
    <source>
        <dbReference type="Pfam" id="PF01087"/>
    </source>
</evidence>
<feature type="binding site" evidence="8">
    <location>
        <position position="61"/>
    </location>
    <ligand>
        <name>Zn(2+)</name>
        <dbReference type="ChEBI" id="CHEBI:29105"/>
    </ligand>
</feature>
<evidence type="ECO:0000256" key="2">
    <source>
        <dbReference type="ARBA" id="ARBA00022679"/>
    </source>
</evidence>
<keyword evidence="13" id="KW-1185">Reference proteome</keyword>
<dbReference type="Proteomes" id="UP001279734">
    <property type="component" value="Unassembled WGS sequence"/>
</dbReference>
<dbReference type="PIRSF" id="PIRSF000808">
    <property type="entry name" value="GalT"/>
    <property type="match status" value="1"/>
</dbReference>
<name>A0AAD3S2B6_NEPGR</name>
<evidence type="ECO:0008006" key="14">
    <source>
        <dbReference type="Google" id="ProtNLM"/>
    </source>
</evidence>
<dbReference type="GO" id="GO:0006012">
    <property type="term" value="P:galactose metabolic process"/>
    <property type="evidence" value="ECO:0007669"/>
    <property type="project" value="InterPro"/>
</dbReference>
<dbReference type="AlphaFoldDB" id="A0AAD3S2B6"/>
<organism evidence="12 13">
    <name type="scientific">Nepenthes gracilis</name>
    <name type="common">Slender pitcher plant</name>
    <dbReference type="NCBI Taxonomy" id="150966"/>
    <lineage>
        <taxon>Eukaryota</taxon>
        <taxon>Viridiplantae</taxon>
        <taxon>Streptophyta</taxon>
        <taxon>Embryophyta</taxon>
        <taxon>Tracheophyta</taxon>
        <taxon>Spermatophyta</taxon>
        <taxon>Magnoliopsida</taxon>
        <taxon>eudicotyledons</taxon>
        <taxon>Gunneridae</taxon>
        <taxon>Pentapetalae</taxon>
        <taxon>Caryophyllales</taxon>
        <taxon>Nepenthaceae</taxon>
        <taxon>Nepenthes</taxon>
    </lineage>
</organism>
<feature type="region of interest" description="Disordered" evidence="9">
    <location>
        <begin position="31"/>
        <end position="54"/>
    </location>
</feature>
<dbReference type="Pfam" id="PF01087">
    <property type="entry name" value="GalP_UDP_transf"/>
    <property type="match status" value="1"/>
</dbReference>
<dbReference type="PANTHER" id="PTHR42763">
    <property type="entry name" value="ADP-GLUCOSE PHOSPHORYLASE"/>
    <property type="match status" value="1"/>
</dbReference>
<dbReference type="SUPFAM" id="SSF54197">
    <property type="entry name" value="HIT-like"/>
    <property type="match status" value="2"/>
</dbReference>
<evidence type="ECO:0000256" key="6">
    <source>
        <dbReference type="ARBA" id="ARBA00023277"/>
    </source>
</evidence>
<dbReference type="InterPro" id="IPR036265">
    <property type="entry name" value="HIT-like_sf"/>
</dbReference>
<evidence type="ECO:0000256" key="3">
    <source>
        <dbReference type="ARBA" id="ARBA00022695"/>
    </source>
</evidence>
<dbReference type="NCBIfam" id="TIGR00209">
    <property type="entry name" value="galT_1"/>
    <property type="match status" value="1"/>
</dbReference>
<evidence type="ECO:0000256" key="7">
    <source>
        <dbReference type="PIRSR" id="PIRSR000808-1"/>
    </source>
</evidence>
<gene>
    <name evidence="12" type="ORF">Nepgr_004876</name>
</gene>
<dbReference type="PANTHER" id="PTHR42763:SF2">
    <property type="entry name" value="ADP-GLUCOSE PHOSPHORYLASE"/>
    <property type="match status" value="1"/>
</dbReference>
<comment type="caution">
    <text evidence="12">The sequence shown here is derived from an EMBL/GenBank/DDBJ whole genome shotgun (WGS) entry which is preliminary data.</text>
</comment>